<feature type="binding site" evidence="4">
    <location>
        <position position="216"/>
    </location>
    <ligand>
        <name>Zn(2+)</name>
        <dbReference type="ChEBI" id="CHEBI:29105"/>
    </ligand>
</feature>
<feature type="binding site" evidence="4">
    <location>
        <position position="149"/>
    </location>
    <ligand>
        <name>substrate</name>
    </ligand>
</feature>
<dbReference type="EC" id="3.5.4.31" evidence="4"/>
<comment type="cofactor">
    <cofactor evidence="4">
        <name>Zn(2+)</name>
        <dbReference type="ChEBI" id="CHEBI:29105"/>
    </cofactor>
    <text evidence="4">Binds 1 zinc ion per subunit.</text>
</comment>
<dbReference type="InterPro" id="IPR011059">
    <property type="entry name" value="Metal-dep_hydrolase_composite"/>
</dbReference>
<dbReference type="GO" id="GO:0090614">
    <property type="term" value="F:5'-methylthioadenosine deaminase activity"/>
    <property type="evidence" value="ECO:0007669"/>
    <property type="project" value="UniProtKB-UniRule"/>
</dbReference>
<dbReference type="EMBL" id="VLKZ01000002">
    <property type="protein sequence ID" value="TWI58901.1"/>
    <property type="molecule type" value="Genomic_DNA"/>
</dbReference>
<dbReference type="FunFam" id="3.20.20.140:FF:000014">
    <property type="entry name" value="5-methylthioadenosine/S-adenosylhomocysteine deaminase"/>
    <property type="match status" value="1"/>
</dbReference>
<evidence type="ECO:0000256" key="2">
    <source>
        <dbReference type="ARBA" id="ARBA00022801"/>
    </source>
</evidence>
<proteinExistence type="inferred from homology"/>
<dbReference type="CDD" id="cd01298">
    <property type="entry name" value="ATZ_TRZ_like"/>
    <property type="match status" value="1"/>
</dbReference>
<feature type="binding site" evidence="4">
    <location>
        <position position="305"/>
    </location>
    <ligand>
        <name>substrate</name>
    </ligand>
</feature>
<comment type="caution">
    <text evidence="6">The sequence shown here is derived from an EMBL/GenBank/DDBJ whole genome shotgun (WGS) entry which is preliminary data.</text>
</comment>
<dbReference type="SUPFAM" id="SSF51556">
    <property type="entry name" value="Metallo-dependent hydrolases"/>
    <property type="match status" value="1"/>
</dbReference>
<evidence type="ECO:0000259" key="5">
    <source>
        <dbReference type="Pfam" id="PF01979"/>
    </source>
</evidence>
<dbReference type="AlphaFoldDB" id="A0A562QQ67"/>
<evidence type="ECO:0000256" key="4">
    <source>
        <dbReference type="HAMAP-Rule" id="MF_01281"/>
    </source>
</evidence>
<feature type="domain" description="Amidohydrolase-related" evidence="5">
    <location>
        <begin position="59"/>
        <end position="407"/>
    </location>
</feature>
<feature type="binding site" evidence="4">
    <location>
        <position position="96"/>
    </location>
    <ligand>
        <name>substrate</name>
    </ligand>
</feature>
<dbReference type="GO" id="GO:0050270">
    <property type="term" value="F:S-adenosylhomocysteine deaminase activity"/>
    <property type="evidence" value="ECO:0007669"/>
    <property type="project" value="UniProtKB-UniRule"/>
</dbReference>
<dbReference type="OrthoDB" id="9807210at2"/>
<dbReference type="SUPFAM" id="SSF51338">
    <property type="entry name" value="Composite domain of metallo-dependent hydrolases"/>
    <property type="match status" value="1"/>
</dbReference>
<dbReference type="InterPro" id="IPR032466">
    <property type="entry name" value="Metal_Hydrolase"/>
</dbReference>
<comment type="catalytic activity">
    <reaction evidence="4">
        <text>S-adenosyl-L-homocysteine + H2O + H(+) = S-inosyl-L-homocysteine + NH4(+)</text>
        <dbReference type="Rhea" id="RHEA:20716"/>
        <dbReference type="ChEBI" id="CHEBI:15377"/>
        <dbReference type="ChEBI" id="CHEBI:15378"/>
        <dbReference type="ChEBI" id="CHEBI:28938"/>
        <dbReference type="ChEBI" id="CHEBI:57856"/>
        <dbReference type="ChEBI" id="CHEBI:57985"/>
        <dbReference type="EC" id="3.5.4.28"/>
    </reaction>
</comment>
<dbReference type="InterPro" id="IPR050287">
    <property type="entry name" value="MTA/SAH_deaminase"/>
</dbReference>
<name>A0A562QQ67_9BACI</name>
<feature type="binding site" evidence="4">
    <location>
        <position position="69"/>
    </location>
    <ligand>
        <name>Zn(2+)</name>
        <dbReference type="ChEBI" id="CHEBI:29105"/>
    </ligand>
</feature>
<dbReference type="HAMAP" id="MF_01281">
    <property type="entry name" value="MTA_SAH_deamin"/>
    <property type="match status" value="1"/>
</dbReference>
<comment type="caution">
    <text evidence="4">Lacks conserved residue(s) required for the propagation of feature annotation.</text>
</comment>
<keyword evidence="1 4" id="KW-0479">Metal-binding</keyword>
<feature type="binding site" evidence="4">
    <location>
        <position position="219"/>
    </location>
    <ligand>
        <name>substrate</name>
    </ligand>
</feature>
<dbReference type="RefSeq" id="WP_144449006.1">
    <property type="nucleotide sequence ID" value="NZ_VLKZ01000002.1"/>
</dbReference>
<sequence>MTILVKDATIVTMNRDKPLIKHGYAFVKDGQFEQVTEGDPSAEWLSKAERVISAKGKWMLPGLVNTHGHTGMALLRGHSDDLPLHRWLEEKMWPFEAKQDQKAVKAGRALALVEMIQSGTTTFLEMYHLFMDDFAEMIEKVGMRATLMRSMIGLCSKEEQETKLKEAVSFAKTWHKQANGRIQTMLAPHAPYTCPPPFISRIVEEAKQLDLPVHMHLAETKKEVDDHRQQYGFHPLEHLEQINVLSAVPWLFAHGVHMPKREIERLSLYDTAISYNPKSNLKLGSGIAPIHDMHEKGITIGFGTDSVASNNTLDLFEEMRLGNLVQKGINQDSTLMPAALTLEFATINGAKALRFADIGEINIGQQADFILLDADKAHLQPDIHVQSHLVYAAKGSDVTDVYVQGKPLMEQSTLLTLDEEKIRFEAKEQYQRICKLT</sequence>
<dbReference type="InterPro" id="IPR006680">
    <property type="entry name" value="Amidohydro-rel"/>
</dbReference>
<evidence type="ECO:0000256" key="1">
    <source>
        <dbReference type="ARBA" id="ARBA00022723"/>
    </source>
</evidence>
<dbReference type="PANTHER" id="PTHR43794:SF11">
    <property type="entry name" value="AMIDOHYDROLASE-RELATED DOMAIN-CONTAINING PROTEIN"/>
    <property type="match status" value="1"/>
</dbReference>
<dbReference type="EC" id="3.5.4.28" evidence="4"/>
<comment type="function">
    <text evidence="4">Catalyzes the deamination of 5-methylthioadenosine and S-adenosyl-L-homocysteine into 5-methylthioinosine and S-inosyl-L-homocysteine, respectively. Is also able to deaminate adenosine.</text>
</comment>
<gene>
    <name evidence="4" type="primary">mtaD</name>
    <name evidence="6" type="ORF">IQ10_00609</name>
</gene>
<keyword evidence="2 4" id="KW-0378">Hydrolase</keyword>
<dbReference type="InterPro" id="IPR023512">
    <property type="entry name" value="Deaminase_MtaD/DadD"/>
</dbReference>
<feature type="binding site" evidence="4">
    <location>
        <position position="189"/>
    </location>
    <ligand>
        <name>substrate</name>
    </ligand>
</feature>
<comment type="similarity">
    <text evidence="4">Belongs to the metallo-dependent hydrolases superfamily. MTA/SAH deaminase family.</text>
</comment>
<protein>
    <recommendedName>
        <fullName evidence="4">5-methylthioadenosine/S-adenosylhomocysteine deaminase</fullName>
        <shortName evidence="4">MTA/SAH deaminase</shortName>
        <ecNumber evidence="4">3.5.4.28</ecNumber>
        <ecNumber evidence="4">3.5.4.31</ecNumber>
    </recommendedName>
</protein>
<comment type="catalytic activity">
    <reaction evidence="4">
        <text>S-methyl-5'-thioadenosine + H2O + H(+) = S-methyl-5'-thioinosine + NH4(+)</text>
        <dbReference type="Rhea" id="RHEA:25025"/>
        <dbReference type="ChEBI" id="CHEBI:15377"/>
        <dbReference type="ChEBI" id="CHEBI:15378"/>
        <dbReference type="ChEBI" id="CHEBI:17509"/>
        <dbReference type="ChEBI" id="CHEBI:28938"/>
        <dbReference type="ChEBI" id="CHEBI:48595"/>
        <dbReference type="EC" id="3.5.4.31"/>
    </reaction>
</comment>
<evidence type="ECO:0000313" key="6">
    <source>
        <dbReference type="EMBL" id="TWI58901.1"/>
    </source>
</evidence>
<accession>A0A562QQ67</accession>
<evidence type="ECO:0000313" key="7">
    <source>
        <dbReference type="Proteomes" id="UP000315711"/>
    </source>
</evidence>
<dbReference type="GO" id="GO:0046872">
    <property type="term" value="F:metal ion binding"/>
    <property type="evidence" value="ECO:0007669"/>
    <property type="project" value="UniProtKB-KW"/>
</dbReference>
<dbReference type="Proteomes" id="UP000315711">
    <property type="component" value="Unassembled WGS sequence"/>
</dbReference>
<evidence type="ECO:0000256" key="3">
    <source>
        <dbReference type="ARBA" id="ARBA00022833"/>
    </source>
</evidence>
<dbReference type="PANTHER" id="PTHR43794">
    <property type="entry name" value="AMINOHYDROLASE SSNA-RELATED"/>
    <property type="match status" value="1"/>
</dbReference>
<keyword evidence="7" id="KW-1185">Reference proteome</keyword>
<feature type="binding site" evidence="4">
    <location>
        <position position="305"/>
    </location>
    <ligand>
        <name>Zn(2+)</name>
        <dbReference type="ChEBI" id="CHEBI:29105"/>
    </ligand>
</feature>
<dbReference type="Gene3D" id="2.30.40.10">
    <property type="entry name" value="Urease, subunit C, domain 1"/>
    <property type="match status" value="1"/>
</dbReference>
<organism evidence="6 7">
    <name type="scientific">Halalkalibacter nanhaiisediminis</name>
    <dbReference type="NCBI Taxonomy" id="688079"/>
    <lineage>
        <taxon>Bacteria</taxon>
        <taxon>Bacillati</taxon>
        <taxon>Bacillota</taxon>
        <taxon>Bacilli</taxon>
        <taxon>Bacillales</taxon>
        <taxon>Bacillaceae</taxon>
        <taxon>Halalkalibacter</taxon>
    </lineage>
</organism>
<reference evidence="6 7" key="1">
    <citation type="journal article" date="2015" name="Stand. Genomic Sci.">
        <title>Genomic Encyclopedia of Bacterial and Archaeal Type Strains, Phase III: the genomes of soil and plant-associated and newly described type strains.</title>
        <authorList>
            <person name="Whitman W.B."/>
            <person name="Woyke T."/>
            <person name="Klenk H.P."/>
            <person name="Zhou Y."/>
            <person name="Lilburn T.G."/>
            <person name="Beck B.J."/>
            <person name="De Vos P."/>
            <person name="Vandamme P."/>
            <person name="Eisen J.A."/>
            <person name="Garrity G."/>
            <person name="Hugenholtz P."/>
            <person name="Kyrpides N.C."/>
        </authorList>
    </citation>
    <scope>NUCLEOTIDE SEQUENCE [LARGE SCALE GENOMIC DNA]</scope>
    <source>
        <strain evidence="6 7">CGMCC 1.10116</strain>
    </source>
</reference>
<dbReference type="Gene3D" id="3.20.20.140">
    <property type="entry name" value="Metal-dependent hydrolases"/>
    <property type="match status" value="1"/>
</dbReference>
<feature type="binding site" evidence="4">
    <location>
        <position position="67"/>
    </location>
    <ligand>
        <name>Zn(2+)</name>
        <dbReference type="ChEBI" id="CHEBI:29105"/>
    </ligand>
</feature>
<dbReference type="Pfam" id="PF01979">
    <property type="entry name" value="Amidohydro_1"/>
    <property type="match status" value="1"/>
</dbReference>
<keyword evidence="3 4" id="KW-0862">Zinc</keyword>